<evidence type="ECO:0000313" key="2">
    <source>
        <dbReference type="WBParaSite" id="JU765_v2.g2132.t1"/>
    </source>
</evidence>
<protein>
    <submittedName>
        <fullName evidence="2">Uncharacterized protein</fullName>
    </submittedName>
</protein>
<accession>A0AC34R087</accession>
<dbReference type="Proteomes" id="UP000887576">
    <property type="component" value="Unplaced"/>
</dbReference>
<organism evidence="1 2">
    <name type="scientific">Panagrolaimus sp. JU765</name>
    <dbReference type="NCBI Taxonomy" id="591449"/>
    <lineage>
        <taxon>Eukaryota</taxon>
        <taxon>Metazoa</taxon>
        <taxon>Ecdysozoa</taxon>
        <taxon>Nematoda</taxon>
        <taxon>Chromadorea</taxon>
        <taxon>Rhabditida</taxon>
        <taxon>Tylenchina</taxon>
        <taxon>Panagrolaimomorpha</taxon>
        <taxon>Panagrolaimoidea</taxon>
        <taxon>Panagrolaimidae</taxon>
        <taxon>Panagrolaimus</taxon>
    </lineage>
</organism>
<sequence>MIAENMTIPDSSLTKKYFYREICGIYCNESNALVIGFLQAILETRGESSSFVLTYPNAQALQNHVFLGYSIGGLHWNVTDQFKIVDEFDLFILHYMVDLNLLDGKFIAENFEIQLQSFFDKISSESENLNFALLSRNRE</sequence>
<reference evidence="2" key="1">
    <citation type="submission" date="2022-11" db="UniProtKB">
        <authorList>
            <consortium name="WormBaseParasite"/>
        </authorList>
    </citation>
    <scope>IDENTIFICATION</scope>
</reference>
<name>A0AC34R087_9BILA</name>
<proteinExistence type="predicted"/>
<dbReference type="WBParaSite" id="JU765_v2.g2132.t1">
    <property type="protein sequence ID" value="JU765_v2.g2132.t1"/>
    <property type="gene ID" value="JU765_v2.g2132"/>
</dbReference>
<evidence type="ECO:0000313" key="1">
    <source>
        <dbReference type="Proteomes" id="UP000887576"/>
    </source>
</evidence>